<dbReference type="EMBL" id="JASPKY010000422">
    <property type="protein sequence ID" value="KAK9701097.1"/>
    <property type="molecule type" value="Genomic_DNA"/>
</dbReference>
<proteinExistence type="predicted"/>
<dbReference type="AlphaFoldDB" id="A0AAW1JDU8"/>
<evidence type="ECO:0000313" key="3">
    <source>
        <dbReference type="Proteomes" id="UP001458880"/>
    </source>
</evidence>
<keyword evidence="3" id="KW-1185">Reference proteome</keyword>
<evidence type="ECO:0000313" key="2">
    <source>
        <dbReference type="EMBL" id="KAK9701097.1"/>
    </source>
</evidence>
<dbReference type="InterPro" id="IPR049176">
    <property type="entry name" value="COG5_N"/>
</dbReference>
<organism evidence="2 3">
    <name type="scientific">Popillia japonica</name>
    <name type="common">Japanese beetle</name>
    <dbReference type="NCBI Taxonomy" id="7064"/>
    <lineage>
        <taxon>Eukaryota</taxon>
        <taxon>Metazoa</taxon>
        <taxon>Ecdysozoa</taxon>
        <taxon>Arthropoda</taxon>
        <taxon>Hexapoda</taxon>
        <taxon>Insecta</taxon>
        <taxon>Pterygota</taxon>
        <taxon>Neoptera</taxon>
        <taxon>Endopterygota</taxon>
        <taxon>Coleoptera</taxon>
        <taxon>Polyphaga</taxon>
        <taxon>Scarabaeiformia</taxon>
        <taxon>Scarabaeidae</taxon>
        <taxon>Rutelinae</taxon>
        <taxon>Popillia</taxon>
    </lineage>
</organism>
<reference evidence="2 3" key="1">
    <citation type="journal article" date="2024" name="BMC Genomics">
        <title>De novo assembly and annotation of Popillia japonica's genome with initial clues to its potential as an invasive pest.</title>
        <authorList>
            <person name="Cucini C."/>
            <person name="Boschi S."/>
            <person name="Funari R."/>
            <person name="Cardaioli E."/>
            <person name="Iannotti N."/>
            <person name="Marturano G."/>
            <person name="Paoli F."/>
            <person name="Bruttini M."/>
            <person name="Carapelli A."/>
            <person name="Frati F."/>
            <person name="Nardi F."/>
        </authorList>
    </citation>
    <scope>NUCLEOTIDE SEQUENCE [LARGE SCALE GENOMIC DNA]</scope>
    <source>
        <strain evidence="2">DMR45628</strain>
    </source>
</reference>
<feature type="domain" description="Conserved oligomeric Golgi complex subunit 5 N-terminal" evidence="1">
    <location>
        <begin position="25"/>
        <end position="135"/>
    </location>
</feature>
<name>A0AAW1JDU8_POPJA</name>
<comment type="caution">
    <text evidence="2">The sequence shown here is derived from an EMBL/GenBank/DDBJ whole genome shotgun (WGS) entry which is preliminary data.</text>
</comment>
<dbReference type="Pfam" id="PF10392">
    <property type="entry name" value="COG5_N"/>
    <property type="match status" value="1"/>
</dbReference>
<protein>
    <submittedName>
        <fullName evidence="2">Golgi transport complex subunit 5</fullName>
    </submittedName>
</protein>
<dbReference type="InterPro" id="IPR019465">
    <property type="entry name" value="Cog5"/>
</dbReference>
<evidence type="ECO:0000259" key="1">
    <source>
        <dbReference type="Pfam" id="PF10392"/>
    </source>
</evidence>
<dbReference type="Proteomes" id="UP001458880">
    <property type="component" value="Unassembled WGS sequence"/>
</dbReference>
<dbReference type="GO" id="GO:0017119">
    <property type="term" value="C:Golgi transport complex"/>
    <property type="evidence" value="ECO:0007669"/>
    <property type="project" value="InterPro"/>
</dbReference>
<gene>
    <name evidence="2" type="ORF">QE152_g30823</name>
</gene>
<accession>A0AAW1JDU8</accession>
<sequence length="186" mass="21461">MEDSVVITDIENDDFFGQFLPGAAKSTLQNSMSITEQVTKLGEGIDRLTKELNKHILLKHGDLLRQANHATQLQEVLNTMNAHVQNLFANAERLKMQIHRPYHTLEQHTRILGRLHLASHILRQVNRIQQLNRRLSNTNDYIQKASILQELEQIAADTELSDIDAIAMELRNIRKDTLYTMRLETM</sequence>
<dbReference type="PANTHER" id="PTHR13228:SF3">
    <property type="entry name" value="CONSERVED OLIGOMERIC GOLGI COMPLEX SUBUNIT 5"/>
    <property type="match status" value="1"/>
</dbReference>
<dbReference type="GO" id="GO:0006891">
    <property type="term" value="P:intra-Golgi vesicle-mediated transport"/>
    <property type="evidence" value="ECO:0007669"/>
    <property type="project" value="InterPro"/>
</dbReference>
<dbReference type="PANTHER" id="PTHR13228">
    <property type="entry name" value="CONSERVED OLIGOMERIC GOLGI COMPLEX COMPONENT 5"/>
    <property type="match status" value="1"/>
</dbReference>